<reference evidence="2" key="1">
    <citation type="journal article" date="2023" name="Hortic. Res.">
        <title>A chromosome-level phased genome enabling allele-level studies in sweet orange: a case study on citrus Huanglongbing tolerance.</title>
        <authorList>
            <person name="Wu B."/>
            <person name="Yu Q."/>
            <person name="Deng Z."/>
            <person name="Duan Y."/>
            <person name="Luo F."/>
            <person name="Gmitter F. Jr."/>
        </authorList>
    </citation>
    <scope>NUCLEOTIDE SEQUENCE [LARGE SCALE GENOMIC DNA]</scope>
    <source>
        <strain evidence="2">cv. Valencia</strain>
    </source>
</reference>
<organism evidence="1 2">
    <name type="scientific">Citrus sinensis</name>
    <name type="common">Sweet orange</name>
    <name type="synonym">Citrus aurantium var. sinensis</name>
    <dbReference type="NCBI Taxonomy" id="2711"/>
    <lineage>
        <taxon>Eukaryota</taxon>
        <taxon>Viridiplantae</taxon>
        <taxon>Streptophyta</taxon>
        <taxon>Embryophyta</taxon>
        <taxon>Tracheophyta</taxon>
        <taxon>Spermatophyta</taxon>
        <taxon>Magnoliopsida</taxon>
        <taxon>eudicotyledons</taxon>
        <taxon>Gunneridae</taxon>
        <taxon>Pentapetalae</taxon>
        <taxon>rosids</taxon>
        <taxon>malvids</taxon>
        <taxon>Sapindales</taxon>
        <taxon>Rutaceae</taxon>
        <taxon>Aurantioideae</taxon>
        <taxon>Citrus</taxon>
    </lineage>
</organism>
<comment type="caution">
    <text evidence="1">The sequence shown here is derived from an EMBL/GenBank/DDBJ whole genome shotgun (WGS) entry which is preliminary data.</text>
</comment>
<dbReference type="Proteomes" id="UP000829398">
    <property type="component" value="Chromosome 3"/>
</dbReference>
<evidence type="ECO:0000313" key="1">
    <source>
        <dbReference type="EMBL" id="KAH9783212.1"/>
    </source>
</evidence>
<name>A0ACB8MBE6_CITSI</name>
<sequence length="1026" mass="116632">MAEAAIVQAVGSVLTPAVEGGSGIFHYLKLNCGYVKHLKRNFVELEKELTFLCDCETEVNEELNSNKTKKKMTRGCKLWLDSVKEVRDEFEILRSQYQQTGGCLCGKRPIHSQLKLGKQIVEMVVKIRSLRTEIGQIIKMEPKPQDPFVSRHASKFPSHKEYVETLEKHLSSGGLKKICICGPLGVGKTTIMENSHDSVGESGRFDIIFWVNVNTDGNISDIQEIILERLKVNAKELDNAQRADNISKELKDKRYVLFLDGVSSEINFKEIGIHDDHGRGKVVFACRSREFCWQADDVIHVERLSPREAKKLFWEVVGVNLKKNPDIEQEADSIVEECGGMPYMLKLIGKELVNQSEVAIWRATVDDLRSTSSEEKKELEEVYRFFKLVYKNLSSVQQHCLLGWAIFPTGLEISQDYIIDCWAAQKFLPRFGKIGDARDTGCLILDKFEKKSLLQKQSKEKRYKMIEFFQRAALRIANERDGGILVKEEKHISEEEWKDTKKLSLFGFPSSTLPDMPNCCEILTLIVEGRRLEKLPMSFFEYMCHLQLLDLHDTSIRCLPPSISRLINLNALFLRSCSLLFQLPKEIRYLQKLEILDVRHTRIQCLPSEIGQLIKLKCLRVSWVENVGNHTHAGAWPGEMISSNIISKLCLLEELIIEVLDPSDRRWKQNVESIAGEIAALEQLTTLHFYFPTIKCFKTFINRRKSVNGNKSRHGDNFKSFNIVVGYPQSTSLLAGFDVSEWSAEKHLRFSAGVEEIPGEFLTILKQAYSFELIGSQYAVNLSNFGVDNLVRLQACVIEDCNEMTSIIDGNHRGVVPFQGLNNLHIKNLPKLMHIWVGPIASGSLNSLRTLRVKICHSIKTLFSKEMVAQLNELQDLQVEDCQMIEEIVEAGTVLAIGEFPKLKTLELIDLPKLSTICNSLLLPWPSLETIKIKACNALKSFPSTFKNTTMLKVIKGDQACFCRFSSGGQWMVVSLLAELCLILSCGFAAVLTTTQFIAVEIEANQHFRRSLLKLQNFLFCIFLWL</sequence>
<proteinExistence type="predicted"/>
<protein>
    <submittedName>
        <fullName evidence="1">Disease resistance protein UNI</fullName>
    </submittedName>
</protein>
<gene>
    <name evidence="1" type="ORF">KPL71_009223</name>
</gene>
<dbReference type="EMBL" id="CM039172">
    <property type="protein sequence ID" value="KAH9783212.1"/>
    <property type="molecule type" value="Genomic_DNA"/>
</dbReference>
<evidence type="ECO:0000313" key="2">
    <source>
        <dbReference type="Proteomes" id="UP000829398"/>
    </source>
</evidence>
<keyword evidence="2" id="KW-1185">Reference proteome</keyword>
<accession>A0ACB8MBE6</accession>